<dbReference type="EMBL" id="JAAOAQ010000161">
    <property type="protein sequence ID" value="KAF5563941.1"/>
    <property type="molecule type" value="Genomic_DNA"/>
</dbReference>
<evidence type="ECO:0000256" key="3">
    <source>
        <dbReference type="ARBA" id="ARBA00022989"/>
    </source>
</evidence>
<feature type="domain" description="Ketopantoate reductase C-terminal" evidence="8">
    <location>
        <begin position="200"/>
        <end position="286"/>
    </location>
</feature>
<dbReference type="InterPro" id="IPR013752">
    <property type="entry name" value="KPA_reductase"/>
</dbReference>
<reference evidence="9 10" key="1">
    <citation type="submission" date="2020-05" db="EMBL/GenBank/DDBJ databases">
        <title>Identification and distribution of gene clusters putatively required for synthesis of sphingolipid metabolism inhibitors in phylogenetically diverse species of the filamentous fungus Fusarium.</title>
        <authorList>
            <person name="Kim H.-S."/>
            <person name="Busman M."/>
            <person name="Brown D.W."/>
            <person name="Divon H."/>
            <person name="Uhlig S."/>
            <person name="Proctor R.H."/>
        </authorList>
    </citation>
    <scope>NUCLEOTIDE SEQUENCE [LARGE SCALE GENOMIC DNA]</scope>
    <source>
        <strain evidence="9 10">NRRL 13617</strain>
    </source>
</reference>
<protein>
    <submittedName>
        <fullName evidence="9">2-dehydropantoate 2-reductase</fullName>
    </submittedName>
</protein>
<feature type="transmembrane region" description="Helical" evidence="6">
    <location>
        <begin position="851"/>
        <end position="871"/>
    </location>
</feature>
<evidence type="ECO:0000256" key="4">
    <source>
        <dbReference type="ARBA" id="ARBA00023136"/>
    </source>
</evidence>
<evidence type="ECO:0000256" key="5">
    <source>
        <dbReference type="ARBA" id="ARBA00023242"/>
    </source>
</evidence>
<dbReference type="Pfam" id="PF11951">
    <property type="entry name" value="Fungal_trans_2"/>
    <property type="match status" value="1"/>
</dbReference>
<sequence>MMASRKDRVLLIGSGGVGTIAALNLERGGLGEVTSVLRSNFQVVRSKGFTIRSCQHGDIDNWRPTESLDAIPSRYDTQGRPFDFIVCCTKNIPDIIPTLCDIIAPAVTPGHTAIVLIQNGLNIERPFINRFPNNVIVSGISRIDAHEVAPGVIEQKQNDLLHIGAFNNPSLHPKVQEAAAKRFVEIYSMGGKTTCLYQPDVNYDRWSKLVYNASFNPICALTRLNTGELQRTGRIVDTLVIPAMKEVLAVAKKAGHELPESIINDTIRSNPIDENITPSMQIDLEKWKLKEQRNELTVDTCITRLTKIFAPRCMREHYTPPASSSPQAPGAAPNLGLLDLELMHNFCTSTYATLSNDPAIRDLWRIRIVRLCLSCDYAMLAILSVSALHLSHFSAERREFLRERAITYHNQALSIATGLIDAYDDRNAQHLFAFSILTIYYSFAQTPEHDDGPYPPWVVLIKGCTSFVDLAQSTLLLGPFSVIMHKARKRLDLRTQTFKTDYMQQLRLFVDERVTDPERRAIYHGAVQALNQSYGVFHEVEGENDLVDIFSWIVLAKDFLKFVAEEEEEALVVLSYFCVLLHKLPNQWWLDGWVNHIMTRIYSSVAKMELFPRIDKLADGKIDFKLYRYTPSFPAAIVATVIFAILSCLHIWRLHRAKAWYFIPFTIGGAFETIGYAARIVSHNNKESVPAYSVQAILILVAPALFAASIYMILGRIIISLRAQHMSLIPVRWLTKAFVCGDIVSFSLQAAGGGIQASGTIEAYDRGEKIILAGLFIQIVVFGFFVITSGLFHRKCLKNPTLAARENAFPWKLDLNVLYAVSIIILVRSIFRVVEYLQGNDGYLISHEVFLYVFDAVLMAIVMVAFLVWYVDHLQYKDGDQYDLEPCVFDETNSS</sequence>
<dbReference type="InterPro" id="IPR008927">
    <property type="entry name" value="6-PGluconate_DH-like_C_sf"/>
</dbReference>
<dbReference type="SUPFAM" id="SSF51735">
    <property type="entry name" value="NAD(P)-binding Rossmann-fold domains"/>
    <property type="match status" value="1"/>
</dbReference>
<evidence type="ECO:0000259" key="8">
    <source>
        <dbReference type="Pfam" id="PF08546"/>
    </source>
</evidence>
<evidence type="ECO:0000256" key="2">
    <source>
        <dbReference type="ARBA" id="ARBA00022692"/>
    </source>
</evidence>
<dbReference type="PANTHER" id="PTHR31465">
    <property type="entry name" value="PROTEIN RTA1-RELATED"/>
    <property type="match status" value="1"/>
</dbReference>
<dbReference type="InterPro" id="IPR013332">
    <property type="entry name" value="KPR_N"/>
</dbReference>
<dbReference type="InterPro" id="IPR036291">
    <property type="entry name" value="NAD(P)-bd_dom_sf"/>
</dbReference>
<evidence type="ECO:0000313" key="10">
    <source>
        <dbReference type="Proteomes" id="UP000582016"/>
    </source>
</evidence>
<comment type="caution">
    <text evidence="9">The sequence shown here is derived from an EMBL/GenBank/DDBJ whole genome shotgun (WGS) entry which is preliminary data.</text>
</comment>
<organism evidence="9 10">
    <name type="scientific">Fusarium phyllophilum</name>
    <dbReference type="NCBI Taxonomy" id="47803"/>
    <lineage>
        <taxon>Eukaryota</taxon>
        <taxon>Fungi</taxon>
        <taxon>Dikarya</taxon>
        <taxon>Ascomycota</taxon>
        <taxon>Pezizomycotina</taxon>
        <taxon>Sordariomycetes</taxon>
        <taxon>Hypocreomycetidae</taxon>
        <taxon>Hypocreales</taxon>
        <taxon>Nectriaceae</taxon>
        <taxon>Fusarium</taxon>
        <taxon>Fusarium fujikuroi species complex</taxon>
    </lineage>
</organism>
<feature type="transmembrane region" description="Helical" evidence="6">
    <location>
        <begin position="633"/>
        <end position="652"/>
    </location>
</feature>
<dbReference type="GO" id="GO:0016020">
    <property type="term" value="C:membrane"/>
    <property type="evidence" value="ECO:0007669"/>
    <property type="project" value="UniProtKB-SubCell"/>
</dbReference>
<keyword evidence="3 6" id="KW-1133">Transmembrane helix</keyword>
<dbReference type="Pfam" id="PF02558">
    <property type="entry name" value="ApbA"/>
    <property type="match status" value="1"/>
</dbReference>
<keyword evidence="4 6" id="KW-0472">Membrane</keyword>
<dbReference type="Pfam" id="PF08546">
    <property type="entry name" value="ApbA_C"/>
    <property type="match status" value="1"/>
</dbReference>
<dbReference type="OrthoDB" id="3609at2759"/>
<dbReference type="Gene3D" id="1.10.1040.10">
    <property type="entry name" value="N-(1-d-carboxylethyl)-l-norvaline Dehydrogenase, domain 2"/>
    <property type="match status" value="1"/>
</dbReference>
<feature type="transmembrane region" description="Helical" evidence="6">
    <location>
        <begin position="813"/>
        <end position="831"/>
    </location>
</feature>
<feature type="domain" description="Ketopantoate reductase N-terminal" evidence="7">
    <location>
        <begin position="9"/>
        <end position="167"/>
    </location>
</feature>
<name>A0A8H5K2N4_9HYPO</name>
<dbReference type="InterPro" id="IPR013328">
    <property type="entry name" value="6PGD_dom2"/>
</dbReference>
<feature type="transmembrane region" description="Helical" evidence="6">
    <location>
        <begin position="770"/>
        <end position="792"/>
    </location>
</feature>
<dbReference type="AlphaFoldDB" id="A0A8H5K2N4"/>
<evidence type="ECO:0000256" key="1">
    <source>
        <dbReference type="ARBA" id="ARBA00004141"/>
    </source>
</evidence>
<gene>
    <name evidence="9" type="ORF">FPHYL_4968</name>
</gene>
<keyword evidence="5" id="KW-0539">Nucleus</keyword>
<dbReference type="InterPro" id="IPR007568">
    <property type="entry name" value="RTA1"/>
</dbReference>
<dbReference type="SUPFAM" id="SSF48179">
    <property type="entry name" value="6-phosphogluconate dehydrogenase C-terminal domain-like"/>
    <property type="match status" value="1"/>
</dbReference>
<feature type="transmembrane region" description="Helical" evidence="6">
    <location>
        <begin position="697"/>
        <end position="719"/>
    </location>
</feature>
<dbReference type="Proteomes" id="UP000582016">
    <property type="component" value="Unassembled WGS sequence"/>
</dbReference>
<dbReference type="Pfam" id="PF04479">
    <property type="entry name" value="RTA1"/>
    <property type="match status" value="1"/>
</dbReference>
<proteinExistence type="predicted"/>
<accession>A0A8H5K2N4</accession>
<dbReference type="InterPro" id="IPR021858">
    <property type="entry name" value="Fun_TF"/>
</dbReference>
<evidence type="ECO:0000256" key="6">
    <source>
        <dbReference type="SAM" id="Phobius"/>
    </source>
</evidence>
<dbReference type="Gene3D" id="3.40.50.720">
    <property type="entry name" value="NAD(P)-binding Rossmann-like Domain"/>
    <property type="match status" value="1"/>
</dbReference>
<feature type="transmembrane region" description="Helical" evidence="6">
    <location>
        <begin position="731"/>
        <end position="750"/>
    </location>
</feature>
<dbReference type="PANTHER" id="PTHR31465:SF1">
    <property type="entry name" value="PROTEIN RTA1-RELATED"/>
    <property type="match status" value="1"/>
</dbReference>
<keyword evidence="10" id="KW-1185">Reference proteome</keyword>
<comment type="subcellular location">
    <subcellularLocation>
        <location evidence="1">Membrane</location>
        <topology evidence="1">Multi-pass membrane protein</topology>
    </subcellularLocation>
</comment>
<keyword evidence="2 6" id="KW-0812">Transmembrane</keyword>
<feature type="transmembrane region" description="Helical" evidence="6">
    <location>
        <begin position="659"/>
        <end position="677"/>
    </location>
</feature>
<evidence type="ECO:0000259" key="7">
    <source>
        <dbReference type="Pfam" id="PF02558"/>
    </source>
</evidence>
<evidence type="ECO:0000313" key="9">
    <source>
        <dbReference type="EMBL" id="KAF5563941.1"/>
    </source>
</evidence>